<keyword evidence="2" id="KW-1185">Reference proteome</keyword>
<name>A0A7Y0FN68_9BACT</name>
<protein>
    <recommendedName>
        <fullName evidence="3">DUF3887 domain-containing protein</fullName>
    </recommendedName>
</protein>
<accession>A0A7Y0FN68</accession>
<proteinExistence type="predicted"/>
<evidence type="ECO:0000313" key="2">
    <source>
        <dbReference type="Proteomes" id="UP000559626"/>
    </source>
</evidence>
<dbReference type="AlphaFoldDB" id="A0A7Y0FN68"/>
<evidence type="ECO:0008006" key="3">
    <source>
        <dbReference type="Google" id="ProtNLM"/>
    </source>
</evidence>
<evidence type="ECO:0000313" key="1">
    <source>
        <dbReference type="EMBL" id="NML66165.1"/>
    </source>
</evidence>
<dbReference type="EMBL" id="JABBGH010000002">
    <property type="protein sequence ID" value="NML66165.1"/>
    <property type="molecule type" value="Genomic_DNA"/>
</dbReference>
<reference evidence="1 2" key="1">
    <citation type="submission" date="2020-04" db="EMBL/GenBank/DDBJ databases">
        <title>Hymenobacter polaris sp. nov., isolated from Arctic soil.</title>
        <authorList>
            <person name="Dahal R.H."/>
        </authorList>
    </citation>
    <scope>NUCLEOTIDE SEQUENCE [LARGE SCALE GENOMIC DNA]</scope>
    <source>
        <strain evidence="1 2">RP-2-7</strain>
    </source>
</reference>
<sequence length="125" mass="14054">MLALGAQAPAPTQPQMARRFLLDVLRADYPAAYQRLAPDVKSKLPLAAFIRAARPLTQLGRRRGQAIELYKLGTWLGAPSTHEPWFYCFSFAQDSLLKSPKVLLEVTFRDTATRQVLGFRLRGQP</sequence>
<gene>
    <name evidence="1" type="ORF">HHL22_13210</name>
</gene>
<dbReference type="Proteomes" id="UP000559626">
    <property type="component" value="Unassembled WGS sequence"/>
</dbReference>
<organism evidence="1 2">
    <name type="scientific">Hymenobacter polaris</name>
    <dbReference type="NCBI Taxonomy" id="2682546"/>
    <lineage>
        <taxon>Bacteria</taxon>
        <taxon>Pseudomonadati</taxon>
        <taxon>Bacteroidota</taxon>
        <taxon>Cytophagia</taxon>
        <taxon>Cytophagales</taxon>
        <taxon>Hymenobacteraceae</taxon>
        <taxon>Hymenobacter</taxon>
    </lineage>
</organism>
<dbReference type="RefSeq" id="WP_169531829.1">
    <property type="nucleotide sequence ID" value="NZ_JABBGH010000002.1"/>
</dbReference>
<comment type="caution">
    <text evidence="1">The sequence shown here is derived from an EMBL/GenBank/DDBJ whole genome shotgun (WGS) entry which is preliminary data.</text>
</comment>